<dbReference type="Pfam" id="PF22025">
    <property type="entry name" value="ThiI_fer"/>
    <property type="match status" value="1"/>
</dbReference>
<dbReference type="InterPro" id="IPR049962">
    <property type="entry name" value="THUMP_ThiI"/>
</dbReference>
<proteinExistence type="inferred from homology"/>
<dbReference type="Proteomes" id="UP000003675">
    <property type="component" value="Unassembled WGS sequence"/>
</dbReference>
<dbReference type="GO" id="GO:0000049">
    <property type="term" value="F:tRNA binding"/>
    <property type="evidence" value="ECO:0007669"/>
    <property type="project" value="UniProtKB-UniRule"/>
</dbReference>
<dbReference type="InterPro" id="IPR003720">
    <property type="entry name" value="tRNA_STrfase"/>
</dbReference>
<keyword evidence="9 19" id="KW-0784">Thiamine biosynthesis</keyword>
<dbReference type="InterPro" id="IPR020536">
    <property type="entry name" value="ThiI_AANH"/>
</dbReference>
<gene>
    <name evidence="19 21" type="primary">thiI</name>
    <name evidence="21" type="ORF">HMPREF0494_1134</name>
</gene>
<evidence type="ECO:0000256" key="6">
    <source>
        <dbReference type="ARBA" id="ARBA00022741"/>
    </source>
</evidence>
<dbReference type="InterPro" id="IPR050102">
    <property type="entry name" value="tRNA_sulfurtransferase_ThiI"/>
</dbReference>
<accession>C8P740</accession>
<dbReference type="SUPFAM" id="SSF52402">
    <property type="entry name" value="Adenine nucleotide alpha hydrolases-like"/>
    <property type="match status" value="1"/>
</dbReference>
<dbReference type="GO" id="GO:0002937">
    <property type="term" value="P:tRNA 4-thiouridine biosynthesis"/>
    <property type="evidence" value="ECO:0007669"/>
    <property type="project" value="TreeGrafter"/>
</dbReference>
<dbReference type="HOGENOM" id="CLU_037952_4_0_9"/>
<evidence type="ECO:0000256" key="4">
    <source>
        <dbReference type="ARBA" id="ARBA00022555"/>
    </source>
</evidence>
<dbReference type="Gene3D" id="3.30.2130.30">
    <property type="match status" value="1"/>
</dbReference>
<comment type="similarity">
    <text evidence="13 19">Belongs to the ThiI family.</text>
</comment>
<keyword evidence="5 19" id="KW-0808">Transferase</keyword>
<dbReference type="NCBIfam" id="TIGR00342">
    <property type="entry name" value="tRNA uracil 4-sulfurtransferase ThiI"/>
    <property type="match status" value="1"/>
</dbReference>
<dbReference type="Pfam" id="PF02568">
    <property type="entry name" value="ThiI"/>
    <property type="match status" value="1"/>
</dbReference>
<dbReference type="InterPro" id="IPR054173">
    <property type="entry name" value="ThiI_fer"/>
</dbReference>
<comment type="caution">
    <text evidence="21">The sequence shown here is derived from an EMBL/GenBank/DDBJ whole genome shotgun (WGS) entry which is preliminary data.</text>
</comment>
<dbReference type="PANTHER" id="PTHR43209">
    <property type="entry name" value="TRNA SULFURTRANSFERASE"/>
    <property type="match status" value="1"/>
</dbReference>
<keyword evidence="6 19" id="KW-0547">Nucleotide-binding</keyword>
<dbReference type="GO" id="GO:0052837">
    <property type="term" value="P:thiazole biosynthetic process"/>
    <property type="evidence" value="ECO:0007669"/>
    <property type="project" value="TreeGrafter"/>
</dbReference>
<evidence type="ECO:0000256" key="1">
    <source>
        <dbReference type="ARBA" id="ARBA00004496"/>
    </source>
</evidence>
<dbReference type="UniPathway" id="UPA00060"/>
<dbReference type="FunFam" id="3.40.50.620:FF:000053">
    <property type="entry name" value="Probable tRNA sulfurtransferase"/>
    <property type="match status" value="1"/>
</dbReference>
<dbReference type="eggNOG" id="COG0301">
    <property type="taxonomic scope" value="Bacteria"/>
</dbReference>
<evidence type="ECO:0000256" key="19">
    <source>
        <dbReference type="HAMAP-Rule" id="MF_00021"/>
    </source>
</evidence>
<evidence type="ECO:0000256" key="16">
    <source>
        <dbReference type="ARBA" id="ARBA00075337"/>
    </source>
</evidence>
<evidence type="ECO:0000256" key="11">
    <source>
        <dbReference type="ARBA" id="ARBA00052330"/>
    </source>
</evidence>
<sequence length="422" mass="46996">MPASKKLLISSEGGNHLQYTEIMVRYGELSTKGHNKKSFIDRLGMNVRHALHQFSQVKVHAQQDRLHVQLNGADYDAVMARLKDVFGIQTFSPSIKVAKDFAAVAQAAEAMVAEQVTKPVTFKIETKRADHHFPIDTFAMNNRLGGDLLDKFPDQLKVDVHHPDLTIRVEIRLDGIYLSSETIKGAGGLPVGTAGKGMMMLSGGIDSPVAAYLGMKRGVSMEMVHFFSPPYTSPQALAKAKQLTEKLAKYSGSIRFIQVPFTEIQETVKEKVPEGYLMTVQRRMMLRLATAIMEKRHGLAIFNGESLGQVASQTMESMLAIEDVTNYPVLRPVLSFDKTEIIKIAEDIDTYDLSILPYEDCCTVFTPPSPKTKPSVKKARLYEQRLDIAGLVQRSLEGIKITEIHPGEDFLNQNEDVFAELL</sequence>
<evidence type="ECO:0000256" key="7">
    <source>
        <dbReference type="ARBA" id="ARBA00022840"/>
    </source>
</evidence>
<evidence type="ECO:0000256" key="18">
    <source>
        <dbReference type="ARBA" id="ARBA00080570"/>
    </source>
</evidence>
<feature type="domain" description="THUMP" evidence="20">
    <location>
        <begin position="76"/>
        <end position="182"/>
    </location>
</feature>
<dbReference type="CDD" id="cd01712">
    <property type="entry name" value="PPase_ThiI"/>
    <property type="match status" value="1"/>
</dbReference>
<dbReference type="GO" id="GO:0005524">
    <property type="term" value="F:ATP binding"/>
    <property type="evidence" value="ECO:0007669"/>
    <property type="project" value="UniProtKB-UniRule"/>
</dbReference>
<dbReference type="CDD" id="cd11716">
    <property type="entry name" value="THUMP_ThiI"/>
    <property type="match status" value="1"/>
</dbReference>
<dbReference type="Gene3D" id="3.40.50.620">
    <property type="entry name" value="HUPs"/>
    <property type="match status" value="1"/>
</dbReference>
<dbReference type="GO" id="GO:0009229">
    <property type="term" value="P:thiamine diphosphate biosynthetic process"/>
    <property type="evidence" value="ECO:0007669"/>
    <property type="project" value="UniProtKB-UniRule"/>
</dbReference>
<comment type="catalytic activity">
    <reaction evidence="11 19">
        <text>[ThiS sulfur-carrier protein]-C-terminal Gly-Gly-AMP + S-sulfanyl-L-cysteinyl-[cysteine desulfurase] + AH2 = [ThiS sulfur-carrier protein]-C-terminal-Gly-aminoethanethioate + L-cysteinyl-[cysteine desulfurase] + A + AMP + 2 H(+)</text>
        <dbReference type="Rhea" id="RHEA:43340"/>
        <dbReference type="Rhea" id="RHEA-COMP:12157"/>
        <dbReference type="Rhea" id="RHEA-COMP:12158"/>
        <dbReference type="Rhea" id="RHEA-COMP:12910"/>
        <dbReference type="Rhea" id="RHEA-COMP:19908"/>
        <dbReference type="ChEBI" id="CHEBI:13193"/>
        <dbReference type="ChEBI" id="CHEBI:15378"/>
        <dbReference type="ChEBI" id="CHEBI:17499"/>
        <dbReference type="ChEBI" id="CHEBI:29950"/>
        <dbReference type="ChEBI" id="CHEBI:61963"/>
        <dbReference type="ChEBI" id="CHEBI:90618"/>
        <dbReference type="ChEBI" id="CHEBI:232372"/>
        <dbReference type="ChEBI" id="CHEBI:456215"/>
    </reaction>
</comment>
<evidence type="ECO:0000256" key="15">
    <source>
        <dbReference type="ARBA" id="ARBA00071867"/>
    </source>
</evidence>
<dbReference type="STRING" id="525309.HMPREF0494_1134"/>
<evidence type="ECO:0000313" key="22">
    <source>
        <dbReference type="Proteomes" id="UP000003675"/>
    </source>
</evidence>
<dbReference type="Pfam" id="PF02926">
    <property type="entry name" value="THUMP"/>
    <property type="match status" value="1"/>
</dbReference>
<feature type="binding site" evidence="19">
    <location>
        <position position="313"/>
    </location>
    <ligand>
        <name>ATP</name>
        <dbReference type="ChEBI" id="CHEBI:30616"/>
    </ligand>
</feature>
<dbReference type="SMART" id="SM00981">
    <property type="entry name" value="THUMP"/>
    <property type="match status" value="1"/>
</dbReference>
<dbReference type="EC" id="2.8.1.4" evidence="14 19"/>
<dbReference type="SUPFAM" id="SSF143437">
    <property type="entry name" value="THUMP domain-like"/>
    <property type="match status" value="1"/>
</dbReference>
<evidence type="ECO:0000259" key="20">
    <source>
        <dbReference type="PROSITE" id="PS51165"/>
    </source>
</evidence>
<dbReference type="AlphaFoldDB" id="C8P740"/>
<keyword evidence="4 19" id="KW-0820">tRNA-binding</keyword>
<feature type="binding site" evidence="19">
    <location>
        <begin position="200"/>
        <end position="201"/>
    </location>
    <ligand>
        <name>ATP</name>
        <dbReference type="ChEBI" id="CHEBI:30616"/>
    </ligand>
</feature>
<evidence type="ECO:0000256" key="2">
    <source>
        <dbReference type="ARBA" id="ARBA00004948"/>
    </source>
</evidence>
<dbReference type="EMBL" id="ACLL01000026">
    <property type="protein sequence ID" value="EEW53700.1"/>
    <property type="molecule type" value="Genomic_DNA"/>
</dbReference>
<evidence type="ECO:0000256" key="9">
    <source>
        <dbReference type="ARBA" id="ARBA00022977"/>
    </source>
</evidence>
<evidence type="ECO:0000256" key="13">
    <source>
        <dbReference type="ARBA" id="ARBA00061472"/>
    </source>
</evidence>
<dbReference type="GO" id="GO:0009228">
    <property type="term" value="P:thiamine biosynthetic process"/>
    <property type="evidence" value="ECO:0007669"/>
    <property type="project" value="UniProtKB-KW"/>
</dbReference>
<comment type="pathway">
    <text evidence="2 19">Cofactor biosynthesis; thiamine diphosphate biosynthesis.</text>
</comment>
<organism evidence="21 22">
    <name type="scientific">Limosilactobacillus antri DSM 16041</name>
    <dbReference type="NCBI Taxonomy" id="525309"/>
    <lineage>
        <taxon>Bacteria</taxon>
        <taxon>Bacillati</taxon>
        <taxon>Bacillota</taxon>
        <taxon>Bacilli</taxon>
        <taxon>Lactobacillales</taxon>
        <taxon>Lactobacillaceae</taxon>
        <taxon>Limosilactobacillus</taxon>
    </lineage>
</organism>
<dbReference type="PROSITE" id="PS51165">
    <property type="entry name" value="THUMP"/>
    <property type="match status" value="1"/>
</dbReference>
<dbReference type="PANTHER" id="PTHR43209:SF1">
    <property type="entry name" value="TRNA SULFURTRANSFERASE"/>
    <property type="match status" value="1"/>
</dbReference>
<dbReference type="HAMAP" id="MF_00021">
    <property type="entry name" value="ThiI"/>
    <property type="match status" value="1"/>
</dbReference>
<evidence type="ECO:0000256" key="14">
    <source>
        <dbReference type="ARBA" id="ARBA00066827"/>
    </source>
</evidence>
<comment type="catalytic activity">
    <reaction evidence="10 19">
        <text>[ThiI sulfur-carrier protein]-S-sulfanyl-L-cysteine + a uridine in tRNA + 2 reduced [2Fe-2S]-[ferredoxin] + ATP + H(+) = [ThiI sulfur-carrier protein]-L-cysteine + a 4-thiouridine in tRNA + 2 oxidized [2Fe-2S]-[ferredoxin] + AMP + diphosphate</text>
        <dbReference type="Rhea" id="RHEA:24176"/>
        <dbReference type="Rhea" id="RHEA-COMP:10000"/>
        <dbReference type="Rhea" id="RHEA-COMP:10001"/>
        <dbReference type="Rhea" id="RHEA-COMP:13337"/>
        <dbReference type="Rhea" id="RHEA-COMP:13338"/>
        <dbReference type="Rhea" id="RHEA-COMP:13339"/>
        <dbReference type="Rhea" id="RHEA-COMP:13340"/>
        <dbReference type="ChEBI" id="CHEBI:15378"/>
        <dbReference type="ChEBI" id="CHEBI:29950"/>
        <dbReference type="ChEBI" id="CHEBI:30616"/>
        <dbReference type="ChEBI" id="CHEBI:33019"/>
        <dbReference type="ChEBI" id="CHEBI:33737"/>
        <dbReference type="ChEBI" id="CHEBI:33738"/>
        <dbReference type="ChEBI" id="CHEBI:61963"/>
        <dbReference type="ChEBI" id="CHEBI:65315"/>
        <dbReference type="ChEBI" id="CHEBI:136798"/>
        <dbReference type="ChEBI" id="CHEBI:456215"/>
        <dbReference type="EC" id="2.8.1.4"/>
    </reaction>
</comment>
<reference evidence="21 22" key="1">
    <citation type="submission" date="2009-09" db="EMBL/GenBank/DDBJ databases">
        <authorList>
            <person name="Qin X."/>
            <person name="Bachman B."/>
            <person name="Battles P."/>
            <person name="Bell A."/>
            <person name="Bess C."/>
            <person name="Bickham C."/>
            <person name="Chaboub L."/>
            <person name="Chen D."/>
            <person name="Coyle M."/>
            <person name="Deiros D.R."/>
            <person name="Dinh H."/>
            <person name="Forbes L."/>
            <person name="Fowler G."/>
            <person name="Francisco L."/>
            <person name="Fu Q."/>
            <person name="Gubbala S."/>
            <person name="Hale W."/>
            <person name="Han Y."/>
            <person name="Hemphill L."/>
            <person name="Highlander S.K."/>
            <person name="Hirani K."/>
            <person name="Hogues M."/>
            <person name="Jackson L."/>
            <person name="Jakkamsetti A."/>
            <person name="Javaid M."/>
            <person name="Jiang H."/>
            <person name="Korchina V."/>
            <person name="Kovar C."/>
            <person name="Lara F."/>
            <person name="Lee S."/>
            <person name="Mata R."/>
            <person name="Mathew T."/>
            <person name="Moen C."/>
            <person name="Morales K."/>
            <person name="Munidasa M."/>
            <person name="Nazareth L."/>
            <person name="Ngo R."/>
            <person name="Nguyen L."/>
            <person name="Okwuonu G."/>
            <person name="Ongeri F."/>
            <person name="Patil S."/>
            <person name="Petrosino J."/>
            <person name="Pham C."/>
            <person name="Pham P."/>
            <person name="Pu L.-L."/>
            <person name="Puazo M."/>
            <person name="Raj R."/>
            <person name="Reid J."/>
            <person name="Rouhana J."/>
            <person name="Saada N."/>
            <person name="Shang Y."/>
            <person name="Simmons D."/>
            <person name="Thornton R."/>
            <person name="Warren J."/>
            <person name="Weissenberger G."/>
            <person name="Zhang J."/>
            <person name="Zhang L."/>
            <person name="Zhou C."/>
            <person name="Zhu D."/>
            <person name="Muzny D."/>
            <person name="Worley K."/>
            <person name="Gibbs R."/>
        </authorList>
    </citation>
    <scope>NUCLEOTIDE SEQUENCE [LARGE SCALE GENOMIC DNA]</scope>
    <source>
        <strain evidence="21 22">DSM 16041</strain>
    </source>
</reference>
<comment type="function">
    <text evidence="12 19">Catalyzes the ATP-dependent transfer of a sulfur to tRNA to produce 4-thiouridine in position 8 of tRNAs, which functions as a near-UV photosensor. Also catalyzes the transfer of sulfur to the sulfur carrier protein ThiS, forming ThiS-thiocarboxylate. This is a step in the synthesis of thiazole, in the thiamine biosynthesis pathway. The sulfur is donated as persulfide by IscS.</text>
</comment>
<dbReference type="InterPro" id="IPR004114">
    <property type="entry name" value="THUMP_dom"/>
</dbReference>
<feature type="binding site" evidence="19">
    <location>
        <position position="304"/>
    </location>
    <ligand>
        <name>ATP</name>
        <dbReference type="ChEBI" id="CHEBI:30616"/>
    </ligand>
</feature>
<protein>
    <recommendedName>
        <fullName evidence="15 19">Probable tRNA sulfurtransferase</fullName>
        <ecNumber evidence="14 19">2.8.1.4</ecNumber>
    </recommendedName>
    <alternativeName>
        <fullName evidence="16 19">Sulfur carrier protein ThiS sulfurtransferase</fullName>
    </alternativeName>
    <alternativeName>
        <fullName evidence="17 19">Thiamine biosynthesis protein ThiI</fullName>
    </alternativeName>
    <alternativeName>
        <fullName evidence="18 19">tRNA 4-thiouridine synthase</fullName>
    </alternativeName>
</protein>
<keyword evidence="3 19" id="KW-0963">Cytoplasm</keyword>
<dbReference type="InterPro" id="IPR049961">
    <property type="entry name" value="ThiI_N"/>
</dbReference>
<dbReference type="InterPro" id="IPR014729">
    <property type="entry name" value="Rossmann-like_a/b/a_fold"/>
</dbReference>
<evidence type="ECO:0000256" key="8">
    <source>
        <dbReference type="ARBA" id="ARBA00022884"/>
    </source>
</evidence>
<evidence type="ECO:0000256" key="17">
    <source>
        <dbReference type="ARBA" id="ARBA00077849"/>
    </source>
</evidence>
<dbReference type="GO" id="GO:0004810">
    <property type="term" value="F:CCA tRNA nucleotidyltransferase activity"/>
    <property type="evidence" value="ECO:0007669"/>
    <property type="project" value="InterPro"/>
</dbReference>
<evidence type="ECO:0000256" key="12">
    <source>
        <dbReference type="ARBA" id="ARBA00058382"/>
    </source>
</evidence>
<name>C8P740_9LACO</name>
<dbReference type="GO" id="GO:0140741">
    <property type="term" value="F:tRNA-uracil-4 sulfurtransferase activity"/>
    <property type="evidence" value="ECO:0007669"/>
    <property type="project" value="UniProtKB-EC"/>
</dbReference>
<feature type="binding site" evidence="19">
    <location>
        <position position="282"/>
    </location>
    <ligand>
        <name>ATP</name>
        <dbReference type="ChEBI" id="CHEBI:30616"/>
    </ligand>
</feature>
<evidence type="ECO:0000256" key="5">
    <source>
        <dbReference type="ARBA" id="ARBA00022679"/>
    </source>
</evidence>
<keyword evidence="7 19" id="KW-0067">ATP-binding</keyword>
<evidence type="ECO:0000313" key="21">
    <source>
        <dbReference type="EMBL" id="EEW53700.1"/>
    </source>
</evidence>
<feature type="binding site" evidence="19">
    <location>
        <begin position="225"/>
        <end position="226"/>
    </location>
    <ligand>
        <name>ATP</name>
        <dbReference type="ChEBI" id="CHEBI:30616"/>
    </ligand>
</feature>
<keyword evidence="8 19" id="KW-0694">RNA-binding</keyword>
<evidence type="ECO:0000256" key="10">
    <source>
        <dbReference type="ARBA" id="ARBA00050570"/>
    </source>
</evidence>
<evidence type="ECO:0000256" key="3">
    <source>
        <dbReference type="ARBA" id="ARBA00022490"/>
    </source>
</evidence>
<comment type="subcellular location">
    <subcellularLocation>
        <location evidence="1 19">Cytoplasm</location>
    </subcellularLocation>
</comment>
<dbReference type="GO" id="GO:0005829">
    <property type="term" value="C:cytosol"/>
    <property type="evidence" value="ECO:0007669"/>
    <property type="project" value="TreeGrafter"/>
</dbReference>